<dbReference type="Gene3D" id="3.40.50.720">
    <property type="entry name" value="NAD(P)-binding Rossmann-like Domain"/>
    <property type="match status" value="1"/>
</dbReference>
<dbReference type="PANTHER" id="PTHR43391">
    <property type="entry name" value="RETINOL DEHYDROGENASE-RELATED"/>
    <property type="match status" value="1"/>
</dbReference>
<dbReference type="Proteomes" id="UP000694005">
    <property type="component" value="Chromosome A02"/>
</dbReference>
<keyword evidence="4" id="KW-0752">Steroid biosynthesis</keyword>
<evidence type="ECO:0000256" key="3">
    <source>
        <dbReference type="ARBA" id="ARBA00022857"/>
    </source>
</evidence>
<name>A0A3P6ACN1_BRACM</name>
<evidence type="ECO:0000256" key="1">
    <source>
        <dbReference type="ARBA" id="ARBA00006484"/>
    </source>
</evidence>
<evidence type="ECO:0000256" key="2">
    <source>
        <dbReference type="ARBA" id="ARBA00022516"/>
    </source>
</evidence>
<evidence type="ECO:0000313" key="7">
    <source>
        <dbReference type="EMBL" id="CAG7894372.1"/>
    </source>
</evidence>
<dbReference type="InterPro" id="IPR036291">
    <property type="entry name" value="NAD(P)-bd_dom_sf"/>
</dbReference>
<evidence type="ECO:0000256" key="6">
    <source>
        <dbReference type="ARBA" id="ARBA00023098"/>
    </source>
</evidence>
<sequence length="91" mass="10341">VTYWTEDKGKRNVAKKQLLFCYRRDGDKVLVITGASSTTGDSARYEYAQRGANLVLVASRKQRLRVVRNNAKMIRANSVIIIAADLINQRR</sequence>
<evidence type="ECO:0000256" key="4">
    <source>
        <dbReference type="ARBA" id="ARBA00022955"/>
    </source>
</evidence>
<dbReference type="GO" id="GO:0016491">
    <property type="term" value="F:oxidoreductase activity"/>
    <property type="evidence" value="ECO:0007669"/>
    <property type="project" value="UniProtKB-KW"/>
</dbReference>
<dbReference type="EMBL" id="LS974618">
    <property type="protein sequence ID" value="CAG7894372.1"/>
    <property type="molecule type" value="Genomic_DNA"/>
</dbReference>
<comment type="similarity">
    <text evidence="1">Belongs to the short-chain dehydrogenases/reductases (SDR) family.</text>
</comment>
<evidence type="ECO:0000313" key="8">
    <source>
        <dbReference type="EMBL" id="VDC90162.1"/>
    </source>
</evidence>
<reference evidence="8" key="1">
    <citation type="submission" date="2018-11" db="EMBL/GenBank/DDBJ databases">
        <authorList>
            <consortium name="Genoscope - CEA"/>
            <person name="William W."/>
        </authorList>
    </citation>
    <scope>NUCLEOTIDE SEQUENCE</scope>
</reference>
<keyword evidence="2" id="KW-0444">Lipid biosynthesis</keyword>
<proteinExistence type="inferred from homology"/>
<keyword evidence="3" id="KW-0521">NADP</keyword>
<feature type="non-terminal residue" evidence="8">
    <location>
        <position position="1"/>
    </location>
</feature>
<accession>A0A3P6ACN1</accession>
<dbReference type="EMBL" id="LR031573">
    <property type="protein sequence ID" value="VDC90162.1"/>
    <property type="molecule type" value="Genomic_DNA"/>
</dbReference>
<dbReference type="AlphaFoldDB" id="A0A3P6ACN1"/>
<gene>
    <name evidence="8" type="ORF">BRAA02T07683Z</name>
    <name evidence="7" type="ORF">BRAPAZ1V2_A02P33240.2</name>
</gene>
<keyword evidence="5" id="KW-0560">Oxidoreductase</keyword>
<dbReference type="SUPFAM" id="SSF51735">
    <property type="entry name" value="NAD(P)-binding Rossmann-fold domains"/>
    <property type="match status" value="1"/>
</dbReference>
<evidence type="ECO:0000256" key="5">
    <source>
        <dbReference type="ARBA" id="ARBA00023002"/>
    </source>
</evidence>
<dbReference type="PANTHER" id="PTHR43391:SF14">
    <property type="entry name" value="DEHYDROGENASE_REDUCTASE SDR FAMILY PROTEIN 7-LIKE"/>
    <property type="match status" value="1"/>
</dbReference>
<organism evidence="8">
    <name type="scientific">Brassica campestris</name>
    <name type="common">Field mustard</name>
    <dbReference type="NCBI Taxonomy" id="3711"/>
    <lineage>
        <taxon>Eukaryota</taxon>
        <taxon>Viridiplantae</taxon>
        <taxon>Streptophyta</taxon>
        <taxon>Embryophyta</taxon>
        <taxon>Tracheophyta</taxon>
        <taxon>Spermatophyta</taxon>
        <taxon>Magnoliopsida</taxon>
        <taxon>eudicotyledons</taxon>
        <taxon>Gunneridae</taxon>
        <taxon>Pentapetalae</taxon>
        <taxon>rosids</taxon>
        <taxon>malvids</taxon>
        <taxon>Brassicales</taxon>
        <taxon>Brassicaceae</taxon>
        <taxon>Brassiceae</taxon>
        <taxon>Brassica</taxon>
    </lineage>
</organism>
<keyword evidence="6" id="KW-0443">Lipid metabolism</keyword>
<dbReference type="GO" id="GO:0006694">
    <property type="term" value="P:steroid biosynthetic process"/>
    <property type="evidence" value="ECO:0007669"/>
    <property type="project" value="UniProtKB-KW"/>
</dbReference>
<dbReference type="Gramene" id="A02p33240.2_BraZ1">
    <property type="protein sequence ID" value="A02p33240.2_BraZ1.CDS"/>
    <property type="gene ID" value="A02g33240.2_BraZ1"/>
</dbReference>
<protein>
    <submittedName>
        <fullName evidence="7">Uncharacterized protein</fullName>
    </submittedName>
</protein>